<gene>
    <name evidence="1" type="ORF">HYY20_13695</name>
</gene>
<comment type="caution">
    <text evidence="1">The sequence shown here is derived from an EMBL/GenBank/DDBJ whole genome shotgun (WGS) entry which is preliminary data.</text>
</comment>
<protein>
    <submittedName>
        <fullName evidence="1">Uncharacterized protein</fullName>
    </submittedName>
</protein>
<accession>A0A932CRG5</accession>
<proteinExistence type="predicted"/>
<evidence type="ECO:0000313" key="2">
    <source>
        <dbReference type="Proteomes" id="UP000769766"/>
    </source>
</evidence>
<organism evidence="1 2">
    <name type="scientific">Tectimicrobiota bacterium</name>
    <dbReference type="NCBI Taxonomy" id="2528274"/>
    <lineage>
        <taxon>Bacteria</taxon>
        <taxon>Pseudomonadati</taxon>
        <taxon>Nitrospinota/Tectimicrobiota group</taxon>
        <taxon>Candidatus Tectimicrobiota</taxon>
    </lineage>
</organism>
<sequence>MIDPDDLYQAFWEELEALLNEDPIAQLLIGLADVIEAIYGVDIDTWKPGEGPDEWNLLNAAFDVRFDRHCLEARRRWGLSEG</sequence>
<dbReference type="Proteomes" id="UP000769766">
    <property type="component" value="Unassembled WGS sequence"/>
</dbReference>
<dbReference type="EMBL" id="JACPRF010000416">
    <property type="protein sequence ID" value="MBI2877924.1"/>
    <property type="molecule type" value="Genomic_DNA"/>
</dbReference>
<dbReference type="AlphaFoldDB" id="A0A932CRG5"/>
<name>A0A932CRG5_UNCTE</name>
<evidence type="ECO:0000313" key="1">
    <source>
        <dbReference type="EMBL" id="MBI2877924.1"/>
    </source>
</evidence>
<reference evidence="1" key="1">
    <citation type="submission" date="2020-07" db="EMBL/GenBank/DDBJ databases">
        <title>Huge and variable diversity of episymbiotic CPR bacteria and DPANN archaea in groundwater ecosystems.</title>
        <authorList>
            <person name="He C.Y."/>
            <person name="Keren R."/>
            <person name="Whittaker M."/>
            <person name="Farag I.F."/>
            <person name="Doudna J."/>
            <person name="Cate J.H.D."/>
            <person name="Banfield J.F."/>
        </authorList>
    </citation>
    <scope>NUCLEOTIDE SEQUENCE</scope>
    <source>
        <strain evidence="1">NC_groundwater_672_Ag_B-0.1um_62_36</strain>
    </source>
</reference>